<name>A0A0V0RX81_9BILA</name>
<protein>
    <submittedName>
        <fullName evidence="1">Uncharacterized protein</fullName>
    </submittedName>
</protein>
<keyword evidence="2" id="KW-1185">Reference proteome</keyword>
<proteinExistence type="predicted"/>
<reference evidence="1 2" key="1">
    <citation type="submission" date="2015-01" db="EMBL/GenBank/DDBJ databases">
        <title>Evolution of Trichinella species and genotypes.</title>
        <authorList>
            <person name="Korhonen P.K."/>
            <person name="Edoardo P."/>
            <person name="Giuseppe L.R."/>
            <person name="Gasser R.B."/>
        </authorList>
    </citation>
    <scope>NUCLEOTIDE SEQUENCE [LARGE SCALE GENOMIC DNA]</scope>
    <source>
        <strain evidence="1">ISS37</strain>
    </source>
</reference>
<evidence type="ECO:0000313" key="2">
    <source>
        <dbReference type="Proteomes" id="UP000054630"/>
    </source>
</evidence>
<evidence type="ECO:0000313" key="1">
    <source>
        <dbReference type="EMBL" id="KRX19062.1"/>
    </source>
</evidence>
<dbReference type="EMBL" id="JYDL01000064">
    <property type="protein sequence ID" value="KRX19062.1"/>
    <property type="molecule type" value="Genomic_DNA"/>
</dbReference>
<sequence length="73" mass="8517">MPHSQRVVKLRRWIITGEMEHPQPETDKNEVMDKALRPSRTSRIKNKGRSLFNSHSETYDVGRVLQTKGKICI</sequence>
<dbReference type="AlphaFoldDB" id="A0A0V0RX81"/>
<organism evidence="1 2">
    <name type="scientific">Trichinella nelsoni</name>
    <dbReference type="NCBI Taxonomy" id="6336"/>
    <lineage>
        <taxon>Eukaryota</taxon>
        <taxon>Metazoa</taxon>
        <taxon>Ecdysozoa</taxon>
        <taxon>Nematoda</taxon>
        <taxon>Enoplea</taxon>
        <taxon>Dorylaimia</taxon>
        <taxon>Trichinellida</taxon>
        <taxon>Trichinellidae</taxon>
        <taxon>Trichinella</taxon>
    </lineage>
</organism>
<dbReference type="Proteomes" id="UP000054630">
    <property type="component" value="Unassembled WGS sequence"/>
</dbReference>
<gene>
    <name evidence="1" type="ORF">T07_6015</name>
</gene>
<comment type="caution">
    <text evidence="1">The sequence shown here is derived from an EMBL/GenBank/DDBJ whole genome shotgun (WGS) entry which is preliminary data.</text>
</comment>
<accession>A0A0V0RX81</accession>